<evidence type="ECO:0000259" key="2">
    <source>
        <dbReference type="PROSITE" id="PS50112"/>
    </source>
</evidence>
<dbReference type="NCBIfam" id="TIGR00229">
    <property type="entry name" value="sensory_box"/>
    <property type="match status" value="1"/>
</dbReference>
<dbReference type="SUPFAM" id="SSF55785">
    <property type="entry name" value="PYP-like sensor domain (PAS domain)"/>
    <property type="match status" value="1"/>
</dbReference>
<dbReference type="InterPro" id="IPR000014">
    <property type="entry name" value="PAS"/>
</dbReference>
<keyword evidence="4" id="KW-1185">Reference proteome</keyword>
<gene>
    <name evidence="3" type="ORF">E4P82_02765</name>
</gene>
<dbReference type="CDD" id="cd00130">
    <property type="entry name" value="PAS"/>
    <property type="match status" value="1"/>
</dbReference>
<proteinExistence type="predicted"/>
<name>A0ABX1TJZ6_9GAMM</name>
<feature type="transmembrane region" description="Helical" evidence="1">
    <location>
        <begin position="257"/>
        <end position="276"/>
    </location>
</feature>
<feature type="transmembrane region" description="Helical" evidence="1">
    <location>
        <begin position="282"/>
        <end position="302"/>
    </location>
</feature>
<dbReference type="Proteomes" id="UP000760480">
    <property type="component" value="Unassembled WGS sequence"/>
</dbReference>
<organism evidence="3 4">
    <name type="scientific">Candidatus Competibacter phosphatis</name>
    <dbReference type="NCBI Taxonomy" id="221280"/>
    <lineage>
        <taxon>Bacteria</taxon>
        <taxon>Pseudomonadati</taxon>
        <taxon>Pseudomonadota</taxon>
        <taxon>Gammaproteobacteria</taxon>
        <taxon>Candidatus Competibacteraceae</taxon>
        <taxon>Candidatus Competibacter</taxon>
    </lineage>
</organism>
<reference evidence="3 4" key="1">
    <citation type="submission" date="2019-03" db="EMBL/GenBank/DDBJ databases">
        <title>Metabolic reconstructions from genomes of highly enriched 'Candidatus Accumulibacter' and 'Candidatus Competibacter' bioreactor populations.</title>
        <authorList>
            <person name="Annavajhala M.K."/>
            <person name="Welles L."/>
            <person name="Abbas B."/>
            <person name="Sorokin D."/>
            <person name="Park H."/>
            <person name="Van Loosdrecht M."/>
            <person name="Chandran K."/>
        </authorList>
    </citation>
    <scope>NUCLEOTIDE SEQUENCE [LARGE SCALE GENOMIC DNA]</scope>
    <source>
        <strain evidence="3 4">SBR_G</strain>
    </source>
</reference>
<evidence type="ECO:0000313" key="3">
    <source>
        <dbReference type="EMBL" id="NMQ18210.1"/>
    </source>
</evidence>
<evidence type="ECO:0000313" key="4">
    <source>
        <dbReference type="Proteomes" id="UP000760480"/>
    </source>
</evidence>
<dbReference type="InterPro" id="IPR013767">
    <property type="entry name" value="PAS_fold"/>
</dbReference>
<keyword evidence="1" id="KW-0812">Transmembrane</keyword>
<dbReference type="SMART" id="SM00091">
    <property type="entry name" value="PAS"/>
    <property type="match status" value="1"/>
</dbReference>
<feature type="domain" description="PAS" evidence="2">
    <location>
        <begin position="326"/>
        <end position="383"/>
    </location>
</feature>
<sequence length="494" mass="54367">MEAGAFCLLAAFTLLCGRQLLPVLPCSIRLGPMWPTCGFPRQGCVSFCCWRLVGPACCWNCLPSWRMACCRGCWMRVMSRSGSGIGNRYLRSLLVPPSFCHCGDGFPRSEISPCPAILPCFFSASLIVSALMAFGAVPTLLDQTQAQAIFLSWLIGNFIAIITLAPLLLVWVLPGLDRYLRQGHWRERRAPYVVLARPCSACLIDSLLLSAALLGAALLGWVGMLWGFDLEQYFPFAPLFLLLPLAGVALRGGLRGAVLGTVVLEGGLVLLVALYGNPNAVLQYQMGMIAIALTGLLLGGAMEARNQALGRLRSYNEALQRELVTTEQHLQVLLRAAPVGILEFDASERCRYISAIGCTLCGCTLEQAMGRNVLEFVHPNDRDYFGFVWQINRHSEETHWLEFRLNDTDLWCAAHWINRCGAIDRRRVRFWCWPTPPSVGKRTSGCGCWRIATRSLGCLTAHCIGIGSNRSCSAPSARLGAWPYCGSIWTASRP</sequence>
<dbReference type="InterPro" id="IPR035965">
    <property type="entry name" value="PAS-like_dom_sf"/>
</dbReference>
<comment type="caution">
    <text evidence="3">The sequence shown here is derived from an EMBL/GenBank/DDBJ whole genome shotgun (WGS) entry which is preliminary data.</text>
</comment>
<dbReference type="EMBL" id="SPMZ01000009">
    <property type="protein sequence ID" value="NMQ18210.1"/>
    <property type="molecule type" value="Genomic_DNA"/>
</dbReference>
<feature type="transmembrane region" description="Helical" evidence="1">
    <location>
        <begin position="116"/>
        <end position="137"/>
    </location>
</feature>
<evidence type="ECO:0000256" key="1">
    <source>
        <dbReference type="SAM" id="Phobius"/>
    </source>
</evidence>
<accession>A0ABX1TJZ6</accession>
<protein>
    <submittedName>
        <fullName evidence="3">PAS domain-containing protein</fullName>
    </submittedName>
</protein>
<keyword evidence="1" id="KW-0472">Membrane</keyword>
<feature type="transmembrane region" description="Helical" evidence="1">
    <location>
        <begin position="194"/>
        <end position="221"/>
    </location>
</feature>
<dbReference type="PROSITE" id="PS50112">
    <property type="entry name" value="PAS"/>
    <property type="match status" value="1"/>
</dbReference>
<dbReference type="Gene3D" id="3.30.450.20">
    <property type="entry name" value="PAS domain"/>
    <property type="match status" value="1"/>
</dbReference>
<feature type="transmembrane region" description="Helical" evidence="1">
    <location>
        <begin position="149"/>
        <end position="173"/>
    </location>
</feature>
<keyword evidence="1" id="KW-1133">Transmembrane helix</keyword>
<dbReference type="Pfam" id="PF00989">
    <property type="entry name" value="PAS"/>
    <property type="match status" value="1"/>
</dbReference>
<feature type="transmembrane region" description="Helical" evidence="1">
    <location>
        <begin position="233"/>
        <end position="250"/>
    </location>
</feature>